<gene>
    <name evidence="2" type="ORF">A2765_00225</name>
</gene>
<protein>
    <recommendedName>
        <fullName evidence="4">BIG2 domain-containing protein</fullName>
    </recommendedName>
</protein>
<keyword evidence="1" id="KW-0732">Signal</keyword>
<feature type="chain" id="PRO_5009523833" description="BIG2 domain-containing protein" evidence="1">
    <location>
        <begin position="27"/>
        <end position="351"/>
    </location>
</feature>
<feature type="signal peptide" evidence="1">
    <location>
        <begin position="1"/>
        <end position="26"/>
    </location>
</feature>
<proteinExistence type="predicted"/>
<name>A0A1F6DGK0_9BACT</name>
<evidence type="ECO:0000313" key="3">
    <source>
        <dbReference type="Proteomes" id="UP000176377"/>
    </source>
</evidence>
<evidence type="ECO:0000256" key="1">
    <source>
        <dbReference type="SAM" id="SignalP"/>
    </source>
</evidence>
<evidence type="ECO:0008006" key="4">
    <source>
        <dbReference type="Google" id="ProtNLM"/>
    </source>
</evidence>
<accession>A0A1F6DGK0</accession>
<dbReference type="EMBL" id="MFLA01000006">
    <property type="protein sequence ID" value="OGG60538.1"/>
    <property type="molecule type" value="Genomic_DNA"/>
</dbReference>
<dbReference type="AlphaFoldDB" id="A0A1F6DGK0"/>
<reference evidence="2 3" key="1">
    <citation type="journal article" date="2016" name="Nat. Commun.">
        <title>Thousands of microbial genomes shed light on interconnected biogeochemical processes in an aquifer system.</title>
        <authorList>
            <person name="Anantharaman K."/>
            <person name="Brown C.T."/>
            <person name="Hug L.A."/>
            <person name="Sharon I."/>
            <person name="Castelle C.J."/>
            <person name="Probst A.J."/>
            <person name="Thomas B.C."/>
            <person name="Singh A."/>
            <person name="Wilkins M.J."/>
            <person name="Karaoz U."/>
            <person name="Brodie E.L."/>
            <person name="Williams K.H."/>
            <person name="Hubbard S.S."/>
            <person name="Banfield J.F."/>
        </authorList>
    </citation>
    <scope>NUCLEOTIDE SEQUENCE [LARGE SCALE GENOMIC DNA]</scope>
</reference>
<comment type="caution">
    <text evidence="2">The sequence shown here is derived from an EMBL/GenBank/DDBJ whole genome shotgun (WGS) entry which is preliminary data.</text>
</comment>
<dbReference type="Proteomes" id="UP000176377">
    <property type="component" value="Unassembled WGS sequence"/>
</dbReference>
<sequence>MATHIQLLFVTLAVCAFSLIAFPVHAQFGLTDTGNALSIGFSPATPGPGDTVEVSVQSSLLDIPQSDILWEADGKKIAQGKGVDAARVTVGALGVETRITVTVALPDGTSASAEATINPTELDLLVDSDSYTPPFYRGLPLPSAGTNLRLQTFPRFKRGATMMPASELVYTWRRNGEVLGGISGRGKSAAVIPVEHLFGTDVISVEARSADDRLSHSSSVSVSAYEPILMLYEDHPLYGVLYHRALSKSASIPGAEATFAAIPFFVQARNIYDTALRFDWRVNSAEIPANLKNPGELTINADDSTGIAFIELSVTHATNFFLDAKGAWNVTFSSASGGTSDQFHQSNSLTQ</sequence>
<organism evidence="2 3">
    <name type="scientific">Candidatus Kaiserbacteria bacterium RIFCSPHIGHO2_01_FULL_56_24</name>
    <dbReference type="NCBI Taxonomy" id="1798487"/>
    <lineage>
        <taxon>Bacteria</taxon>
        <taxon>Candidatus Kaiseribacteriota</taxon>
    </lineage>
</organism>
<evidence type="ECO:0000313" key="2">
    <source>
        <dbReference type="EMBL" id="OGG60538.1"/>
    </source>
</evidence>